<gene>
    <name evidence="8" type="ORF">SDRG_04194</name>
</gene>
<dbReference type="OrthoDB" id="5072at2759"/>
<dbReference type="VEuPathDB" id="FungiDB:SDRG_04194"/>
<feature type="compositionally biased region" description="Basic and acidic residues" evidence="7">
    <location>
        <begin position="170"/>
        <end position="181"/>
    </location>
</feature>
<evidence type="ECO:0000313" key="9">
    <source>
        <dbReference type="Proteomes" id="UP000030762"/>
    </source>
</evidence>
<evidence type="ECO:0000256" key="2">
    <source>
        <dbReference type="ARBA" id="ARBA00004642"/>
    </source>
</evidence>
<dbReference type="EMBL" id="JH767141">
    <property type="protein sequence ID" value="EQC38486.1"/>
    <property type="molecule type" value="Genomic_DNA"/>
</dbReference>
<dbReference type="PIRSF" id="PIRSF017302">
    <property type="entry name" value="Gltscr2"/>
    <property type="match status" value="1"/>
</dbReference>
<dbReference type="GeneID" id="19944921"/>
<feature type="compositionally biased region" description="Basic residues" evidence="7">
    <location>
        <begin position="353"/>
        <end position="369"/>
    </location>
</feature>
<dbReference type="OMA" id="KPYDLWG"/>
<organism evidence="8 9">
    <name type="scientific">Saprolegnia diclina (strain VS20)</name>
    <dbReference type="NCBI Taxonomy" id="1156394"/>
    <lineage>
        <taxon>Eukaryota</taxon>
        <taxon>Sar</taxon>
        <taxon>Stramenopiles</taxon>
        <taxon>Oomycota</taxon>
        <taxon>Saprolegniomycetes</taxon>
        <taxon>Saprolegniales</taxon>
        <taxon>Saprolegniaceae</taxon>
        <taxon>Saprolegnia</taxon>
    </lineage>
</organism>
<dbReference type="GO" id="GO:0008097">
    <property type="term" value="F:5S rRNA binding"/>
    <property type="evidence" value="ECO:0007669"/>
    <property type="project" value="TreeGrafter"/>
</dbReference>
<dbReference type="AlphaFoldDB" id="T0QV19"/>
<keyword evidence="5" id="KW-0690">Ribosome biogenesis</keyword>
<dbReference type="eggNOG" id="KOG2823">
    <property type="taxonomic scope" value="Eukaryota"/>
</dbReference>
<dbReference type="PANTHER" id="PTHR14211">
    <property type="entry name" value="GLIOMA SUPPRESSOR CANDIDATE REGION GENE 2"/>
    <property type="match status" value="1"/>
</dbReference>
<dbReference type="GO" id="GO:0005730">
    <property type="term" value="C:nucleolus"/>
    <property type="evidence" value="ECO:0007669"/>
    <property type="project" value="UniProtKB-SubCell"/>
</dbReference>
<evidence type="ECO:0000256" key="5">
    <source>
        <dbReference type="ARBA" id="ARBA00022517"/>
    </source>
</evidence>
<proteinExistence type="inferred from homology"/>
<evidence type="ECO:0000256" key="7">
    <source>
        <dbReference type="SAM" id="MobiDB-lite"/>
    </source>
</evidence>
<protein>
    <recommendedName>
        <fullName evidence="4">Ribosome biogenesis protein NOP53</fullName>
    </recommendedName>
</protein>
<dbReference type="InterPro" id="IPR011687">
    <property type="entry name" value="Nop53/GLTSCR2"/>
</dbReference>
<evidence type="ECO:0000256" key="6">
    <source>
        <dbReference type="ARBA" id="ARBA00023242"/>
    </source>
</evidence>
<feature type="compositionally biased region" description="Acidic residues" evidence="7">
    <location>
        <begin position="199"/>
        <end position="219"/>
    </location>
</feature>
<dbReference type="GO" id="GO:0006364">
    <property type="term" value="P:rRNA processing"/>
    <property type="evidence" value="ECO:0007669"/>
    <property type="project" value="TreeGrafter"/>
</dbReference>
<dbReference type="RefSeq" id="XP_008608078.1">
    <property type="nucleotide sequence ID" value="XM_008609856.1"/>
</dbReference>
<evidence type="ECO:0000256" key="3">
    <source>
        <dbReference type="ARBA" id="ARBA00008838"/>
    </source>
</evidence>
<reference evidence="8 9" key="1">
    <citation type="submission" date="2012-04" db="EMBL/GenBank/DDBJ databases">
        <title>The Genome Sequence of Saprolegnia declina VS20.</title>
        <authorList>
            <consortium name="The Broad Institute Genome Sequencing Platform"/>
            <person name="Russ C."/>
            <person name="Nusbaum C."/>
            <person name="Tyler B."/>
            <person name="van West P."/>
            <person name="Dieguez-Uribeondo J."/>
            <person name="de Bruijn I."/>
            <person name="Tripathy S."/>
            <person name="Jiang R."/>
            <person name="Young S.K."/>
            <person name="Zeng Q."/>
            <person name="Gargeya S."/>
            <person name="Fitzgerald M."/>
            <person name="Haas B."/>
            <person name="Abouelleil A."/>
            <person name="Alvarado L."/>
            <person name="Arachchi H.M."/>
            <person name="Berlin A."/>
            <person name="Chapman S.B."/>
            <person name="Goldberg J."/>
            <person name="Griggs A."/>
            <person name="Gujja S."/>
            <person name="Hansen M."/>
            <person name="Howarth C."/>
            <person name="Imamovic A."/>
            <person name="Larimer J."/>
            <person name="McCowen C."/>
            <person name="Montmayeur A."/>
            <person name="Murphy C."/>
            <person name="Neiman D."/>
            <person name="Pearson M."/>
            <person name="Priest M."/>
            <person name="Roberts A."/>
            <person name="Saif S."/>
            <person name="Shea T."/>
            <person name="Sisk P."/>
            <person name="Sykes S."/>
            <person name="Wortman J."/>
            <person name="Nusbaum C."/>
            <person name="Birren B."/>
        </authorList>
    </citation>
    <scope>NUCLEOTIDE SEQUENCE [LARGE SCALE GENOMIC DNA]</scope>
    <source>
        <strain evidence="8 9">VS20</strain>
    </source>
</reference>
<name>T0QV19_SAPDV</name>
<feature type="region of interest" description="Disordered" evidence="7">
    <location>
        <begin position="170"/>
        <end position="252"/>
    </location>
</feature>
<dbReference type="Proteomes" id="UP000030762">
    <property type="component" value="Unassembled WGS sequence"/>
</dbReference>
<evidence type="ECO:0000256" key="4">
    <source>
        <dbReference type="ARBA" id="ARBA00018339"/>
    </source>
</evidence>
<dbReference type="InParanoid" id="T0QV19"/>
<accession>T0QV19</accession>
<evidence type="ECO:0000313" key="8">
    <source>
        <dbReference type="EMBL" id="EQC38486.1"/>
    </source>
</evidence>
<comment type="similarity">
    <text evidence="3">Belongs to the NOP53 family.</text>
</comment>
<keyword evidence="9" id="KW-1185">Reference proteome</keyword>
<feature type="region of interest" description="Disordered" evidence="7">
    <location>
        <begin position="350"/>
        <end position="375"/>
    </location>
</feature>
<dbReference type="PANTHER" id="PTHR14211:SF7">
    <property type="entry name" value="RIBOSOME BIOGENESIS PROTEIN NOP53"/>
    <property type="match status" value="1"/>
</dbReference>
<sequence>MARKRKLQRIQEVGAEVEAAILEKGEATKLQTYDDEHLFAVDTAGSKAKKAKKEKEPGVWSSKVVPAKAKVIEEKIKKIAAKPQPKKQAKASTMENLWGNDGAAITTTAAERALDPYVAPALIKKKAALVRKASTKYKIKPVEVAAAGQSYHPEFESHQDVLAEAVAKKLEKQAQREADRARIKKGLSEETMAFINDKDSDDEDASENDDDNNSDDETAEGGRKLKVHEKFTRSERNRQARHKKLTKEIETRKSEKKLLKQINTVNSITGELNKKDKLARKQKEIKKFLLEKKLEEEPEILMGGKKQKLNRDTLVTLTEDLSGNLRTLKPKGSVLQDRFDSMLKRNMIEIGKPKKKSQKATKFVPKHKYRNDDEI</sequence>
<dbReference type="GO" id="GO:0005654">
    <property type="term" value="C:nucleoplasm"/>
    <property type="evidence" value="ECO:0007669"/>
    <property type="project" value="UniProtKB-SubCell"/>
</dbReference>
<evidence type="ECO:0000256" key="1">
    <source>
        <dbReference type="ARBA" id="ARBA00004604"/>
    </source>
</evidence>
<dbReference type="STRING" id="1156394.T0QV19"/>
<keyword evidence="6" id="KW-0539">Nucleus</keyword>
<dbReference type="GO" id="GO:0000027">
    <property type="term" value="P:ribosomal large subunit assembly"/>
    <property type="evidence" value="ECO:0007669"/>
    <property type="project" value="TreeGrafter"/>
</dbReference>
<dbReference type="Pfam" id="PF07767">
    <property type="entry name" value="Nop53"/>
    <property type="match status" value="1"/>
</dbReference>
<comment type="subcellular location">
    <subcellularLocation>
        <location evidence="1">Nucleus</location>
        <location evidence="1">Nucleolus</location>
    </subcellularLocation>
    <subcellularLocation>
        <location evidence="2">Nucleus</location>
        <location evidence="2">Nucleoplasm</location>
    </subcellularLocation>
</comment>
<feature type="compositionally biased region" description="Basic and acidic residues" evidence="7">
    <location>
        <begin position="220"/>
        <end position="238"/>
    </location>
</feature>